<gene>
    <name evidence="1" type="ORF">GGR16_001942</name>
</gene>
<dbReference type="InterPro" id="IPR007485">
    <property type="entry name" value="LPS_assembly_LptE"/>
</dbReference>
<keyword evidence="1" id="KW-0449">Lipoprotein</keyword>
<reference evidence="1 2" key="1">
    <citation type="submission" date="2020-08" db="EMBL/GenBank/DDBJ databases">
        <title>Genomic Encyclopedia of Type Strains, Phase IV (KMG-IV): sequencing the most valuable type-strain genomes for metagenomic binning, comparative biology and taxonomic classification.</title>
        <authorList>
            <person name="Goeker M."/>
        </authorList>
    </citation>
    <scope>NUCLEOTIDE SEQUENCE [LARGE SCALE GENOMIC DNA]</scope>
    <source>
        <strain evidence="1 2">DSM 103737</strain>
    </source>
</reference>
<keyword evidence="2" id="KW-1185">Reference proteome</keyword>
<dbReference type="PROSITE" id="PS51257">
    <property type="entry name" value="PROKAR_LIPOPROTEIN"/>
    <property type="match status" value="1"/>
</dbReference>
<dbReference type="AlphaFoldDB" id="A0A840BWG4"/>
<protein>
    <submittedName>
        <fullName evidence="1">LPS-assembly lipoprotein</fullName>
    </submittedName>
</protein>
<evidence type="ECO:0000313" key="2">
    <source>
        <dbReference type="Proteomes" id="UP000577362"/>
    </source>
</evidence>
<dbReference type="RefSeq" id="WP_019402621.1">
    <property type="nucleotide sequence ID" value="NZ_JACIEN010000002.1"/>
</dbReference>
<dbReference type="Gene3D" id="3.30.160.150">
    <property type="entry name" value="Lipoprotein like domain"/>
    <property type="match status" value="1"/>
</dbReference>
<dbReference type="EMBL" id="JACIEN010000002">
    <property type="protein sequence ID" value="MBB4016913.1"/>
    <property type="molecule type" value="Genomic_DNA"/>
</dbReference>
<accession>A0A840BWG4</accession>
<evidence type="ECO:0000313" key="1">
    <source>
        <dbReference type="EMBL" id="MBB4016913.1"/>
    </source>
</evidence>
<name>A0A840BWG4_9HYPH</name>
<dbReference type="GO" id="GO:0019867">
    <property type="term" value="C:outer membrane"/>
    <property type="evidence" value="ECO:0007669"/>
    <property type="project" value="InterPro"/>
</dbReference>
<dbReference type="GO" id="GO:0043165">
    <property type="term" value="P:Gram-negative-bacterium-type cell outer membrane assembly"/>
    <property type="evidence" value="ECO:0007669"/>
    <property type="project" value="InterPro"/>
</dbReference>
<proteinExistence type="predicted"/>
<dbReference type="Pfam" id="PF04390">
    <property type="entry name" value="LptE"/>
    <property type="match status" value="1"/>
</dbReference>
<sequence>MSSPDRLSRRAAAGLRLAAVVTLGLGLAGCLRPLYAERADGTTMQDTLRTIEVGSIPDIAGQERLAHYLRNELVYELTGGNGALEPRYRLEVSPAGIQVRTAIVDTISGNAQSANLQATANFVLTRIGEEKPVMTGKATASASYDRNPQRFASTRAARDAEIRVAKELADQISTRIAATLATRG</sequence>
<dbReference type="Proteomes" id="UP000577362">
    <property type="component" value="Unassembled WGS sequence"/>
</dbReference>
<organism evidence="1 2">
    <name type="scientific">Chelatococcus caeni</name>
    <dbReference type="NCBI Taxonomy" id="1348468"/>
    <lineage>
        <taxon>Bacteria</taxon>
        <taxon>Pseudomonadati</taxon>
        <taxon>Pseudomonadota</taxon>
        <taxon>Alphaproteobacteria</taxon>
        <taxon>Hyphomicrobiales</taxon>
        <taxon>Chelatococcaceae</taxon>
        <taxon>Chelatococcus</taxon>
    </lineage>
</organism>
<comment type="caution">
    <text evidence="1">The sequence shown here is derived from an EMBL/GenBank/DDBJ whole genome shotgun (WGS) entry which is preliminary data.</text>
</comment>